<comment type="caution">
    <text evidence="3">The sequence shown here is derived from an EMBL/GenBank/DDBJ whole genome shotgun (WGS) entry which is preliminary data.</text>
</comment>
<dbReference type="EC" id="3.5.1.100" evidence="3"/>
<dbReference type="Proteomes" id="UP000318478">
    <property type="component" value="Unassembled WGS sequence"/>
</dbReference>
<dbReference type="PROSITE" id="PS50263">
    <property type="entry name" value="CN_HYDROLASE"/>
    <property type="match status" value="1"/>
</dbReference>
<dbReference type="PANTHER" id="PTHR23088:SF27">
    <property type="entry name" value="DEAMINATED GLUTATHIONE AMIDASE"/>
    <property type="match status" value="1"/>
</dbReference>
<name>A0A5C5XZG8_9BACT</name>
<keyword evidence="3" id="KW-0378">Hydrolase</keyword>
<gene>
    <name evidence="3" type="primary">ramA_2</name>
    <name evidence="3" type="ORF">Pla123a_45800</name>
</gene>
<dbReference type="PANTHER" id="PTHR23088">
    <property type="entry name" value="NITRILASE-RELATED"/>
    <property type="match status" value="1"/>
</dbReference>
<organism evidence="3 4">
    <name type="scientific">Posidoniimonas polymericola</name>
    <dbReference type="NCBI Taxonomy" id="2528002"/>
    <lineage>
        <taxon>Bacteria</taxon>
        <taxon>Pseudomonadati</taxon>
        <taxon>Planctomycetota</taxon>
        <taxon>Planctomycetia</taxon>
        <taxon>Pirellulales</taxon>
        <taxon>Lacipirellulaceae</taxon>
        <taxon>Posidoniimonas</taxon>
    </lineage>
</organism>
<reference evidence="3 4" key="1">
    <citation type="submission" date="2019-02" db="EMBL/GenBank/DDBJ databases">
        <title>Deep-cultivation of Planctomycetes and their phenomic and genomic characterization uncovers novel biology.</title>
        <authorList>
            <person name="Wiegand S."/>
            <person name="Jogler M."/>
            <person name="Boedeker C."/>
            <person name="Pinto D."/>
            <person name="Vollmers J."/>
            <person name="Rivas-Marin E."/>
            <person name="Kohn T."/>
            <person name="Peeters S.H."/>
            <person name="Heuer A."/>
            <person name="Rast P."/>
            <person name="Oberbeckmann S."/>
            <person name="Bunk B."/>
            <person name="Jeske O."/>
            <person name="Meyerdierks A."/>
            <person name="Storesund J.E."/>
            <person name="Kallscheuer N."/>
            <person name="Luecker S."/>
            <person name="Lage O.M."/>
            <person name="Pohl T."/>
            <person name="Merkel B.J."/>
            <person name="Hornburger P."/>
            <person name="Mueller R.-W."/>
            <person name="Bruemmer F."/>
            <person name="Labrenz M."/>
            <person name="Spormann A.M."/>
            <person name="Op Den Camp H."/>
            <person name="Overmann J."/>
            <person name="Amann R."/>
            <person name="Jetten M.S.M."/>
            <person name="Mascher T."/>
            <person name="Medema M.H."/>
            <person name="Devos D.P."/>
            <person name="Kaster A.-K."/>
            <person name="Ovreas L."/>
            <person name="Rohde M."/>
            <person name="Galperin M.Y."/>
            <person name="Jogler C."/>
        </authorList>
    </citation>
    <scope>NUCLEOTIDE SEQUENCE [LARGE SCALE GENOMIC DNA]</scope>
    <source>
        <strain evidence="3 4">Pla123a</strain>
    </source>
</reference>
<dbReference type="AlphaFoldDB" id="A0A5C5XZG8"/>
<evidence type="ECO:0000256" key="1">
    <source>
        <dbReference type="ARBA" id="ARBA00010613"/>
    </source>
</evidence>
<dbReference type="EMBL" id="SJPO01000014">
    <property type="protein sequence ID" value="TWT66882.1"/>
    <property type="molecule type" value="Genomic_DNA"/>
</dbReference>
<accession>A0A5C5XZG8</accession>
<protein>
    <submittedName>
        <fullName evidence="3">(R)-stereoselective amidase</fullName>
        <ecNumber evidence="3">3.5.1.100</ecNumber>
    </submittedName>
</protein>
<dbReference type="InterPro" id="IPR003010">
    <property type="entry name" value="C-N_Hydrolase"/>
</dbReference>
<dbReference type="Pfam" id="PF00795">
    <property type="entry name" value="CN_hydrolase"/>
    <property type="match status" value="1"/>
</dbReference>
<evidence type="ECO:0000313" key="4">
    <source>
        <dbReference type="Proteomes" id="UP000318478"/>
    </source>
</evidence>
<sequence length="257" mass="28060">MKIAIAQLECRPGSPSENVDRMGDFVRQARRQECDAVVFPEMSDTGYLPEKFHESAQTWPGPAIDQLSAAAADQSVAVVAGLSERDGYSIYNSLAFITADGQLVGKYRKVHLYSPPPASEAVHCAPGSEASGVRYEGVDWGLSICYDLRFPELYRRPAAAGSQIWINVAAWPSVRPTHWDYLSRARAIENQAFLVAANRAGSDGPFKFLGNSRIISPMGELLAEAGAGEEMIAAEIDLGLVEAFRKKVPSLADRVWR</sequence>
<dbReference type="SUPFAM" id="SSF56317">
    <property type="entry name" value="Carbon-nitrogen hydrolase"/>
    <property type="match status" value="1"/>
</dbReference>
<dbReference type="OrthoDB" id="2826359at2"/>
<evidence type="ECO:0000313" key="3">
    <source>
        <dbReference type="EMBL" id="TWT66882.1"/>
    </source>
</evidence>
<dbReference type="InterPro" id="IPR036526">
    <property type="entry name" value="C-N_Hydrolase_sf"/>
</dbReference>
<evidence type="ECO:0000259" key="2">
    <source>
        <dbReference type="PROSITE" id="PS50263"/>
    </source>
</evidence>
<comment type="similarity">
    <text evidence="1">Belongs to the carbon-nitrogen hydrolase superfamily. NIT1/NIT2 family.</text>
</comment>
<dbReference type="GO" id="GO:0016787">
    <property type="term" value="F:hydrolase activity"/>
    <property type="evidence" value="ECO:0007669"/>
    <property type="project" value="UniProtKB-KW"/>
</dbReference>
<dbReference type="Gene3D" id="3.60.110.10">
    <property type="entry name" value="Carbon-nitrogen hydrolase"/>
    <property type="match status" value="1"/>
</dbReference>
<dbReference type="RefSeq" id="WP_146591295.1">
    <property type="nucleotide sequence ID" value="NZ_SJPO01000014.1"/>
</dbReference>
<dbReference type="InterPro" id="IPR001110">
    <property type="entry name" value="UPF0012_CS"/>
</dbReference>
<proteinExistence type="inferred from homology"/>
<keyword evidence="4" id="KW-1185">Reference proteome</keyword>
<feature type="domain" description="CN hydrolase" evidence="2">
    <location>
        <begin position="1"/>
        <end position="238"/>
    </location>
</feature>
<dbReference type="PROSITE" id="PS01227">
    <property type="entry name" value="UPF0012"/>
    <property type="match status" value="1"/>
</dbReference>